<dbReference type="EC" id="2.7.4.23" evidence="6"/>
<dbReference type="GO" id="GO:0005829">
    <property type="term" value="C:cytosol"/>
    <property type="evidence" value="ECO:0007669"/>
    <property type="project" value="TreeGrafter"/>
</dbReference>
<proteinExistence type="inferred from homology"/>
<evidence type="ECO:0000256" key="5">
    <source>
        <dbReference type="ARBA" id="ARBA00022840"/>
    </source>
</evidence>
<keyword evidence="4 6" id="KW-0547">Nucleotide-binding</keyword>
<comment type="caution">
    <text evidence="8">The sequence shown here is derived from an EMBL/GenBank/DDBJ whole genome shotgun (WGS) entry which is preliminary data.</text>
</comment>
<keyword evidence="9" id="KW-1185">Reference proteome</keyword>
<dbReference type="AlphaFoldDB" id="A0A9J6PGR5"/>
<comment type="catalytic activity">
    <reaction evidence="1 6">
        <text>alpha-D-ribose 1,5-bisphosphate + ATP = 5-phospho-alpha-D-ribose 1-diphosphate + ADP</text>
        <dbReference type="Rhea" id="RHEA:20109"/>
        <dbReference type="ChEBI" id="CHEBI:30616"/>
        <dbReference type="ChEBI" id="CHEBI:58017"/>
        <dbReference type="ChEBI" id="CHEBI:68688"/>
        <dbReference type="ChEBI" id="CHEBI:456216"/>
        <dbReference type="EC" id="2.7.4.23"/>
    </reaction>
</comment>
<dbReference type="SUPFAM" id="SSF52540">
    <property type="entry name" value="P-loop containing nucleoside triphosphate hydrolases"/>
    <property type="match status" value="1"/>
</dbReference>
<dbReference type="Gene3D" id="3.40.50.300">
    <property type="entry name" value="P-loop containing nucleotide triphosphate hydrolases"/>
    <property type="match status" value="1"/>
</dbReference>
<evidence type="ECO:0000256" key="4">
    <source>
        <dbReference type="ARBA" id="ARBA00022741"/>
    </source>
</evidence>
<dbReference type="NCBIfam" id="TIGR02322">
    <property type="entry name" value="phosphon_PhnN"/>
    <property type="match status" value="1"/>
</dbReference>
<dbReference type="RefSeq" id="WP_269333639.1">
    <property type="nucleotide sequence ID" value="NZ_JAMZFT010000003.1"/>
</dbReference>
<comment type="function">
    <text evidence="6">Catalyzes the phosphorylation of ribose 1,5-bisphosphate to 5-phospho-D-ribosyl alpha-1-diphosphate (PRPP).</text>
</comment>
<dbReference type="SMART" id="SM00072">
    <property type="entry name" value="GuKc"/>
    <property type="match status" value="1"/>
</dbReference>
<evidence type="ECO:0000313" key="8">
    <source>
        <dbReference type="EMBL" id="MCP1337678.1"/>
    </source>
</evidence>
<comment type="pathway">
    <text evidence="2 6">Metabolic intermediate biosynthesis; 5-phospho-alpha-D-ribose 1-diphosphate biosynthesis; 5-phospho-alpha-D-ribose 1-diphosphate from D-ribose 5-phosphate (route II): step 3/3.</text>
</comment>
<sequence length="191" mass="19608">MTGDDATPVAGTLVLVAGPSGAGKDTLLAGARASLAHDQGFVFVRRTITRAPDAGGEAHDAMTPEAFADAEAAGAFALSWRAHGLAYGLPAAIGDDLAAGRVVVANVSRTVADEARARWPRVLAVLVTASPDILARRLAERGREGGQALRDRLARAAEGEAVFAPDVRILNDGVPEDGIAALVEALRAVRS</sequence>
<organism evidence="8 9">
    <name type="scientific">Futiania mangrovi</name>
    <dbReference type="NCBI Taxonomy" id="2959716"/>
    <lineage>
        <taxon>Bacteria</taxon>
        <taxon>Pseudomonadati</taxon>
        <taxon>Pseudomonadota</taxon>
        <taxon>Alphaproteobacteria</taxon>
        <taxon>Futianiales</taxon>
        <taxon>Futianiaceae</taxon>
        <taxon>Futiania</taxon>
    </lineage>
</organism>
<evidence type="ECO:0000256" key="6">
    <source>
        <dbReference type="HAMAP-Rule" id="MF_00836"/>
    </source>
</evidence>
<dbReference type="GO" id="GO:0033863">
    <property type="term" value="F:ribose 1,5-bisphosphate phosphokinase activity"/>
    <property type="evidence" value="ECO:0007669"/>
    <property type="project" value="UniProtKB-UniRule"/>
</dbReference>
<keyword evidence="3 6" id="KW-0808">Transferase</keyword>
<evidence type="ECO:0000256" key="3">
    <source>
        <dbReference type="ARBA" id="ARBA00022679"/>
    </source>
</evidence>
<accession>A0A9J6PGR5</accession>
<dbReference type="InterPro" id="IPR012699">
    <property type="entry name" value="PhnN"/>
</dbReference>
<dbReference type="PANTHER" id="PTHR23117:SF8">
    <property type="entry name" value="RIBOSE 1,5-BISPHOSPHATE PHOSPHOKINASE PHNN"/>
    <property type="match status" value="1"/>
</dbReference>
<evidence type="ECO:0000256" key="1">
    <source>
        <dbReference type="ARBA" id="ARBA00000373"/>
    </source>
</evidence>
<comment type="similarity">
    <text evidence="6">Belongs to the ribose 1,5-bisphosphokinase family.</text>
</comment>
<keyword evidence="5 6" id="KW-0067">ATP-binding</keyword>
<dbReference type="InterPro" id="IPR027417">
    <property type="entry name" value="P-loop_NTPase"/>
</dbReference>
<protein>
    <recommendedName>
        <fullName evidence="6">Ribose 1,5-bisphosphate phosphokinase PhnN</fullName>
        <ecNumber evidence="6">2.7.4.23</ecNumber>
    </recommendedName>
    <alternativeName>
        <fullName evidence="6">Ribose 1,5-bisphosphokinase</fullName>
    </alternativeName>
</protein>
<dbReference type="InterPro" id="IPR008145">
    <property type="entry name" value="GK/Ca_channel_bsu"/>
</dbReference>
<reference evidence="8" key="1">
    <citation type="submission" date="2022-06" db="EMBL/GenBank/DDBJ databases">
        <title>Isolation and Genomics of Futiania mangrovii gen. nov., sp. nov., a Rare and Metabolically-versatile member in the Class Alphaproteobacteria.</title>
        <authorList>
            <person name="Liu L."/>
            <person name="Huang W.-C."/>
            <person name="Pan J."/>
            <person name="Li J."/>
            <person name="Huang Y."/>
            <person name="Du H."/>
            <person name="Liu Y."/>
            <person name="Li M."/>
        </authorList>
    </citation>
    <scope>NUCLEOTIDE SEQUENCE</scope>
    <source>
        <strain evidence="8">FT118</strain>
    </source>
</reference>
<feature type="binding site" evidence="6">
    <location>
        <begin position="18"/>
        <end position="25"/>
    </location>
    <ligand>
        <name>ATP</name>
        <dbReference type="ChEBI" id="CHEBI:30616"/>
    </ligand>
</feature>
<dbReference type="Proteomes" id="UP001055804">
    <property type="component" value="Unassembled WGS sequence"/>
</dbReference>
<dbReference type="GO" id="GO:0005524">
    <property type="term" value="F:ATP binding"/>
    <property type="evidence" value="ECO:0007669"/>
    <property type="project" value="UniProtKB-KW"/>
</dbReference>
<evidence type="ECO:0000259" key="7">
    <source>
        <dbReference type="SMART" id="SM00072"/>
    </source>
</evidence>
<dbReference type="PANTHER" id="PTHR23117">
    <property type="entry name" value="GUANYLATE KINASE-RELATED"/>
    <property type="match status" value="1"/>
</dbReference>
<gene>
    <name evidence="6 8" type="primary">phnN</name>
    <name evidence="8" type="ORF">NJQ99_14745</name>
</gene>
<name>A0A9J6PGR5_9PROT</name>
<dbReference type="GO" id="GO:0019634">
    <property type="term" value="P:organic phosphonate metabolic process"/>
    <property type="evidence" value="ECO:0007669"/>
    <property type="project" value="UniProtKB-UniRule"/>
</dbReference>
<evidence type="ECO:0000313" key="9">
    <source>
        <dbReference type="Proteomes" id="UP001055804"/>
    </source>
</evidence>
<dbReference type="EMBL" id="JAMZFT010000003">
    <property type="protein sequence ID" value="MCP1337678.1"/>
    <property type="molecule type" value="Genomic_DNA"/>
</dbReference>
<dbReference type="HAMAP" id="MF_00836">
    <property type="entry name" value="PhnN"/>
    <property type="match status" value="1"/>
</dbReference>
<dbReference type="GO" id="GO:0006015">
    <property type="term" value="P:5-phosphoribose 1-diphosphate biosynthetic process"/>
    <property type="evidence" value="ECO:0007669"/>
    <property type="project" value="UniProtKB-UniRule"/>
</dbReference>
<feature type="domain" description="Guanylate kinase/L-type calcium channel beta subunit" evidence="7">
    <location>
        <begin position="10"/>
        <end position="190"/>
    </location>
</feature>
<evidence type="ECO:0000256" key="2">
    <source>
        <dbReference type="ARBA" id="ARBA00005069"/>
    </source>
</evidence>